<dbReference type="RefSeq" id="WP_344587333.1">
    <property type="nucleotide sequence ID" value="NZ_BAAARW010000003.1"/>
</dbReference>
<sequence>MTDQNSERRASDQEFAEFPYPRSERDATPSVASVPPGTPYHHLARVRPRNWGRFLLGTLLIVALCIGAINLIEMGALLVQTALGGPSSPGPGGATLQNSVAEFALSSAILGVFLPIVLLAVWAVQRRPIGSVSSVIGRVRWRWLLSCCGVALVAIMVQNVLSGVLNTVVPSSAVQNAAEPQWVGWGAFLPTAAIVVLVTVFQASAEEYVFRGWLLQGIAGCFPRARDGVVGRTAAAVFGTPWPAILISAAAFASIHGYTGLGMLDIFLFGAVLGWLTVRTGGLEAGIAFHVIFNINAFLFMAAFGQMGAADDQGGVPWQDFVTFCVPLALFAGMTVRRARRRGLRTVTGTATAEDRTPVGVAAEAG</sequence>
<dbReference type="PANTHER" id="PTHR43592:SF15">
    <property type="entry name" value="CAAX AMINO TERMINAL PROTEASE FAMILY PROTEIN"/>
    <property type="match status" value="1"/>
</dbReference>
<feature type="domain" description="CAAX prenyl protease 2/Lysostaphin resistance protein A-like" evidence="3">
    <location>
        <begin position="192"/>
        <end position="295"/>
    </location>
</feature>
<reference evidence="4 5" key="1">
    <citation type="journal article" date="2019" name="Int. J. Syst. Evol. Microbiol.">
        <title>The Global Catalogue of Microorganisms (GCM) 10K type strain sequencing project: providing services to taxonomists for standard genome sequencing and annotation.</title>
        <authorList>
            <consortium name="The Broad Institute Genomics Platform"/>
            <consortium name="The Broad Institute Genome Sequencing Center for Infectious Disease"/>
            <person name="Wu L."/>
            <person name="Ma J."/>
        </authorList>
    </citation>
    <scope>NUCLEOTIDE SEQUENCE [LARGE SCALE GENOMIC DNA]</scope>
    <source>
        <strain evidence="4 5">JCM 3325</strain>
    </source>
</reference>
<keyword evidence="4" id="KW-0645">Protease</keyword>
<evidence type="ECO:0000259" key="3">
    <source>
        <dbReference type="Pfam" id="PF02517"/>
    </source>
</evidence>
<keyword evidence="2" id="KW-0812">Transmembrane</keyword>
<feature type="transmembrane region" description="Helical" evidence="2">
    <location>
        <begin position="285"/>
        <end position="304"/>
    </location>
</feature>
<dbReference type="PANTHER" id="PTHR43592">
    <property type="entry name" value="CAAX AMINO TERMINAL PROTEASE"/>
    <property type="match status" value="1"/>
</dbReference>
<feature type="transmembrane region" description="Helical" evidence="2">
    <location>
        <begin position="316"/>
        <end position="336"/>
    </location>
</feature>
<accession>A0ABN3IHK5</accession>
<dbReference type="InterPro" id="IPR003675">
    <property type="entry name" value="Rce1/LyrA-like_dom"/>
</dbReference>
<feature type="transmembrane region" description="Helical" evidence="2">
    <location>
        <begin position="234"/>
        <end position="255"/>
    </location>
</feature>
<feature type="compositionally biased region" description="Basic and acidic residues" evidence="1">
    <location>
        <begin position="1"/>
        <end position="12"/>
    </location>
</feature>
<feature type="region of interest" description="Disordered" evidence="1">
    <location>
        <begin position="1"/>
        <end position="34"/>
    </location>
</feature>
<dbReference type="Pfam" id="PF02517">
    <property type="entry name" value="Rce1-like"/>
    <property type="match status" value="1"/>
</dbReference>
<comment type="caution">
    <text evidence="4">The sequence shown here is derived from an EMBL/GenBank/DDBJ whole genome shotgun (WGS) entry which is preliminary data.</text>
</comment>
<keyword evidence="5" id="KW-1185">Reference proteome</keyword>
<evidence type="ECO:0000313" key="5">
    <source>
        <dbReference type="Proteomes" id="UP001501231"/>
    </source>
</evidence>
<evidence type="ECO:0000256" key="2">
    <source>
        <dbReference type="SAM" id="Phobius"/>
    </source>
</evidence>
<gene>
    <name evidence="4" type="ORF">GCM10010191_10650</name>
</gene>
<feature type="transmembrane region" description="Helical" evidence="2">
    <location>
        <begin position="103"/>
        <end position="122"/>
    </location>
</feature>
<dbReference type="EMBL" id="BAAARW010000003">
    <property type="protein sequence ID" value="GAA2404789.1"/>
    <property type="molecule type" value="Genomic_DNA"/>
</dbReference>
<evidence type="ECO:0000256" key="1">
    <source>
        <dbReference type="SAM" id="MobiDB-lite"/>
    </source>
</evidence>
<organism evidence="4 5">
    <name type="scientific">Actinomadura vinacea</name>
    <dbReference type="NCBI Taxonomy" id="115336"/>
    <lineage>
        <taxon>Bacteria</taxon>
        <taxon>Bacillati</taxon>
        <taxon>Actinomycetota</taxon>
        <taxon>Actinomycetes</taxon>
        <taxon>Streptosporangiales</taxon>
        <taxon>Thermomonosporaceae</taxon>
        <taxon>Actinomadura</taxon>
    </lineage>
</organism>
<keyword evidence="4" id="KW-0378">Hydrolase</keyword>
<feature type="transmembrane region" description="Helical" evidence="2">
    <location>
        <begin position="182"/>
        <end position="201"/>
    </location>
</feature>
<keyword evidence="2" id="KW-1133">Transmembrane helix</keyword>
<name>A0ABN3IHK5_9ACTN</name>
<dbReference type="Proteomes" id="UP001501231">
    <property type="component" value="Unassembled WGS sequence"/>
</dbReference>
<dbReference type="GO" id="GO:0008237">
    <property type="term" value="F:metallopeptidase activity"/>
    <property type="evidence" value="ECO:0007669"/>
    <property type="project" value="UniProtKB-KW"/>
</dbReference>
<keyword evidence="4" id="KW-0482">Metalloprotease</keyword>
<feature type="transmembrane region" description="Helical" evidence="2">
    <location>
        <begin position="143"/>
        <end position="162"/>
    </location>
</feature>
<keyword evidence="2" id="KW-0472">Membrane</keyword>
<protein>
    <submittedName>
        <fullName evidence="4">CPBP family intramembrane metalloprotease</fullName>
    </submittedName>
</protein>
<evidence type="ECO:0000313" key="4">
    <source>
        <dbReference type="EMBL" id="GAA2404789.1"/>
    </source>
</evidence>
<feature type="transmembrane region" description="Helical" evidence="2">
    <location>
        <begin position="54"/>
        <end position="83"/>
    </location>
</feature>
<proteinExistence type="predicted"/>
<feature type="transmembrane region" description="Helical" evidence="2">
    <location>
        <begin position="261"/>
        <end position="278"/>
    </location>
</feature>